<feature type="domain" description="CBS" evidence="4">
    <location>
        <begin position="276"/>
        <end position="333"/>
    </location>
</feature>
<dbReference type="InterPro" id="IPR046342">
    <property type="entry name" value="CBS_dom_sf"/>
</dbReference>
<dbReference type="PANTHER" id="PTHR33741:SF5">
    <property type="entry name" value="TRANSMEMBRANE PROTEIN DDB_G0269096-RELATED"/>
    <property type="match status" value="1"/>
</dbReference>
<dbReference type="EMBL" id="NEVU01000001">
    <property type="protein sequence ID" value="OZI77879.1"/>
    <property type="molecule type" value="Genomic_DNA"/>
</dbReference>
<dbReference type="SUPFAM" id="SSF54631">
    <property type="entry name" value="CBS-domain pair"/>
    <property type="match status" value="1"/>
</dbReference>
<reference evidence="6" key="1">
    <citation type="submission" date="2017-05" db="EMBL/GenBank/DDBJ databases">
        <title>Complete and WGS of Bordetella genogroups.</title>
        <authorList>
            <person name="Spilker T."/>
            <person name="Lipuma J."/>
        </authorList>
    </citation>
    <scope>NUCLEOTIDE SEQUENCE [LARGE SCALE GENOMIC DNA]</scope>
    <source>
        <strain evidence="6">AU6712</strain>
    </source>
</reference>
<protein>
    <recommendedName>
        <fullName evidence="4">CBS domain-containing protein</fullName>
    </recommendedName>
</protein>
<feature type="transmembrane region" description="Helical" evidence="3">
    <location>
        <begin position="108"/>
        <end position="128"/>
    </location>
</feature>
<feature type="transmembrane region" description="Helical" evidence="3">
    <location>
        <begin position="184"/>
        <end position="200"/>
    </location>
</feature>
<evidence type="ECO:0000259" key="4">
    <source>
        <dbReference type="PROSITE" id="PS51371"/>
    </source>
</evidence>
<keyword evidence="3" id="KW-1133">Transmembrane helix</keyword>
<evidence type="ECO:0000256" key="2">
    <source>
        <dbReference type="SAM" id="MobiDB-lite"/>
    </source>
</evidence>
<dbReference type="InterPro" id="IPR058581">
    <property type="entry name" value="TM_HPP"/>
</dbReference>
<dbReference type="InterPro" id="IPR007065">
    <property type="entry name" value="HPP"/>
</dbReference>
<dbReference type="InterPro" id="IPR000644">
    <property type="entry name" value="CBS_dom"/>
</dbReference>
<dbReference type="AlphaFoldDB" id="A0A261VV23"/>
<feature type="region of interest" description="Disordered" evidence="2">
    <location>
        <begin position="1"/>
        <end position="25"/>
    </location>
</feature>
<evidence type="ECO:0000256" key="3">
    <source>
        <dbReference type="SAM" id="Phobius"/>
    </source>
</evidence>
<dbReference type="PANTHER" id="PTHR33741">
    <property type="entry name" value="TRANSMEMBRANE PROTEIN DDB_G0269096-RELATED"/>
    <property type="match status" value="1"/>
</dbReference>
<name>A0A261VV23_9BORD</name>
<feature type="transmembrane region" description="Helical" evidence="3">
    <location>
        <begin position="134"/>
        <end position="152"/>
    </location>
</feature>
<organism evidence="5 6">
    <name type="scientific">Bordetella genomosp. 12</name>
    <dbReference type="NCBI Taxonomy" id="463035"/>
    <lineage>
        <taxon>Bacteria</taxon>
        <taxon>Pseudomonadati</taxon>
        <taxon>Pseudomonadota</taxon>
        <taxon>Betaproteobacteria</taxon>
        <taxon>Burkholderiales</taxon>
        <taxon>Alcaligenaceae</taxon>
        <taxon>Bordetella</taxon>
    </lineage>
</organism>
<keyword evidence="1" id="KW-0129">CBS domain</keyword>
<evidence type="ECO:0000313" key="5">
    <source>
        <dbReference type="EMBL" id="OZI77879.1"/>
    </source>
</evidence>
<comment type="caution">
    <text evidence="5">The sequence shown here is derived from an EMBL/GenBank/DDBJ whole genome shotgun (WGS) entry which is preliminary data.</text>
</comment>
<dbReference type="PROSITE" id="PS51371">
    <property type="entry name" value="CBS"/>
    <property type="match status" value="2"/>
</dbReference>
<sequence length="401" mass="41375">MRRASPAPTAGGQAQRATVDARAAGPGREENLVSARFANWLRAFAPVPVGASLREKCYGAMGALLGLLVTAWISRQALGPAGLWLIPPMGASAVLLFAAPASPLAQPWSILGGNLISALVGVACAHLIPDTAWAAATAGGLAVAAMFALRCLHPPGGAVALTAVLGGPAVSQLGFGFALWPVGINSLILLSAAVVFNGLLKRAYPHRPQIPPSPHLTRDPLPSQRLGFSPDDLRQTLASHETLLDISEADLQAIVLAAEARAASRRHADVPCAGIMSRDVVRLDARDSLAQALERMQHHRLDALPVVAQGTEAYLGMVSAQAARAGQAQGRALMDCLSIGGAFATPDLPAIELAPAMADGLHSVPVLDGQGRLLGLVTQSDLIAALYQITLAQPALQPQAG</sequence>
<dbReference type="Gene3D" id="3.90.1280.20">
    <property type="match status" value="1"/>
</dbReference>
<keyword evidence="6" id="KW-1185">Reference proteome</keyword>
<evidence type="ECO:0000256" key="1">
    <source>
        <dbReference type="PROSITE-ProRule" id="PRU00703"/>
    </source>
</evidence>
<feature type="domain" description="CBS" evidence="4">
    <location>
        <begin position="334"/>
        <end position="393"/>
    </location>
</feature>
<dbReference type="SMART" id="SM00116">
    <property type="entry name" value="CBS"/>
    <property type="match status" value="2"/>
</dbReference>
<dbReference type="Pfam" id="PF00571">
    <property type="entry name" value="CBS"/>
    <property type="match status" value="2"/>
</dbReference>
<evidence type="ECO:0000313" key="6">
    <source>
        <dbReference type="Proteomes" id="UP000216429"/>
    </source>
</evidence>
<dbReference type="Gene3D" id="3.10.580.10">
    <property type="entry name" value="CBS-domain"/>
    <property type="match status" value="1"/>
</dbReference>
<proteinExistence type="predicted"/>
<dbReference type="Pfam" id="PF04982">
    <property type="entry name" value="TM_HPP"/>
    <property type="match status" value="1"/>
</dbReference>
<keyword evidence="3" id="KW-0812">Transmembrane</keyword>
<gene>
    <name evidence="5" type="ORF">CAL22_04955</name>
</gene>
<keyword evidence="3" id="KW-0472">Membrane</keyword>
<dbReference type="Proteomes" id="UP000216429">
    <property type="component" value="Unassembled WGS sequence"/>
</dbReference>
<accession>A0A261VV23</accession>
<feature type="transmembrane region" description="Helical" evidence="3">
    <location>
        <begin position="57"/>
        <end position="75"/>
    </location>
</feature>